<proteinExistence type="predicted"/>
<evidence type="ECO:0000256" key="1">
    <source>
        <dbReference type="SAM" id="Phobius"/>
    </source>
</evidence>
<keyword evidence="1" id="KW-0472">Membrane</keyword>
<organism evidence="2 3">
    <name type="scientific">Glossina brevipalpis</name>
    <dbReference type="NCBI Taxonomy" id="37001"/>
    <lineage>
        <taxon>Eukaryota</taxon>
        <taxon>Metazoa</taxon>
        <taxon>Ecdysozoa</taxon>
        <taxon>Arthropoda</taxon>
        <taxon>Hexapoda</taxon>
        <taxon>Insecta</taxon>
        <taxon>Pterygota</taxon>
        <taxon>Neoptera</taxon>
        <taxon>Endopterygota</taxon>
        <taxon>Diptera</taxon>
        <taxon>Brachycera</taxon>
        <taxon>Muscomorpha</taxon>
        <taxon>Hippoboscoidea</taxon>
        <taxon>Glossinidae</taxon>
        <taxon>Glossina</taxon>
    </lineage>
</organism>
<dbReference type="AlphaFoldDB" id="A0A1A9WM66"/>
<evidence type="ECO:0000313" key="3">
    <source>
        <dbReference type="Proteomes" id="UP000091820"/>
    </source>
</evidence>
<keyword evidence="1" id="KW-0812">Transmembrane</keyword>
<protein>
    <submittedName>
        <fullName evidence="2">Uncharacterized protein</fullName>
    </submittedName>
</protein>
<keyword evidence="1" id="KW-1133">Transmembrane helix</keyword>
<evidence type="ECO:0000313" key="2">
    <source>
        <dbReference type="EnsemblMetazoa" id="GBRI024702-PA"/>
    </source>
</evidence>
<reference evidence="2" key="2">
    <citation type="submission" date="2020-05" db="UniProtKB">
        <authorList>
            <consortium name="EnsemblMetazoa"/>
        </authorList>
    </citation>
    <scope>IDENTIFICATION</scope>
    <source>
        <strain evidence="2">IAEA</strain>
    </source>
</reference>
<keyword evidence="3" id="KW-1185">Reference proteome</keyword>
<dbReference type="VEuPathDB" id="VectorBase:GBRI024702"/>
<accession>A0A1A9WM66</accession>
<dbReference type="Proteomes" id="UP000091820">
    <property type="component" value="Unassembled WGS sequence"/>
</dbReference>
<reference evidence="3" key="1">
    <citation type="submission" date="2014-03" db="EMBL/GenBank/DDBJ databases">
        <authorList>
            <person name="Aksoy S."/>
            <person name="Warren W."/>
            <person name="Wilson R.K."/>
        </authorList>
    </citation>
    <scope>NUCLEOTIDE SEQUENCE [LARGE SCALE GENOMIC DNA]</scope>
    <source>
        <strain evidence="3">IAEA</strain>
    </source>
</reference>
<feature type="transmembrane region" description="Helical" evidence="1">
    <location>
        <begin position="87"/>
        <end position="120"/>
    </location>
</feature>
<sequence length="123" mass="14302">MSTLQSSSLLMEFIVKMQCARQNTDITRYNNFVTHLVGKATKINEVQKIPDEICNRLRTANSFIKSTSHDSENCTQQQKRLRRRHFILIWFMLFVMVIAIIAVIDVVVILLLFNVVYGVIKQI</sequence>
<name>A0A1A9WM66_9MUSC</name>
<dbReference type="EnsemblMetazoa" id="GBRI024702-RA">
    <property type="protein sequence ID" value="GBRI024702-PA"/>
    <property type="gene ID" value="GBRI024702"/>
</dbReference>